<dbReference type="Gene3D" id="6.20.200.20">
    <property type="match status" value="1"/>
</dbReference>
<evidence type="ECO:0008006" key="3">
    <source>
        <dbReference type="Google" id="ProtNLM"/>
    </source>
</evidence>
<evidence type="ECO:0000313" key="1">
    <source>
        <dbReference type="EMBL" id="GCC21703.1"/>
    </source>
</evidence>
<organism evidence="1 2">
    <name type="scientific">Chiloscyllium punctatum</name>
    <name type="common">Brownbanded bambooshark</name>
    <name type="synonym">Hemiscyllium punctatum</name>
    <dbReference type="NCBI Taxonomy" id="137246"/>
    <lineage>
        <taxon>Eukaryota</taxon>
        <taxon>Metazoa</taxon>
        <taxon>Chordata</taxon>
        <taxon>Craniata</taxon>
        <taxon>Vertebrata</taxon>
        <taxon>Chondrichthyes</taxon>
        <taxon>Elasmobranchii</taxon>
        <taxon>Galeomorphii</taxon>
        <taxon>Galeoidea</taxon>
        <taxon>Orectolobiformes</taxon>
        <taxon>Hemiscylliidae</taxon>
        <taxon>Chiloscyllium</taxon>
    </lineage>
</organism>
<evidence type="ECO:0000313" key="2">
    <source>
        <dbReference type="Proteomes" id="UP000287033"/>
    </source>
</evidence>
<sequence length="64" mass="6709">MNCSCVNNLVRCVPLQCQPLLCSNPVQMPGHCCPRCPGCELDGATLDHGQTVSSPDGCQTCVCA</sequence>
<dbReference type="AlphaFoldDB" id="A0A401RU92"/>
<accession>A0A401RU92</accession>
<dbReference type="OrthoDB" id="6132182at2759"/>
<proteinExistence type="predicted"/>
<feature type="non-terminal residue" evidence="1">
    <location>
        <position position="64"/>
    </location>
</feature>
<keyword evidence="2" id="KW-1185">Reference proteome</keyword>
<gene>
    <name evidence="1" type="ORF">chiPu_0020178</name>
</gene>
<dbReference type="Gene3D" id="2.10.70.10">
    <property type="entry name" value="Complement Module, domain 1"/>
    <property type="match status" value="1"/>
</dbReference>
<comment type="caution">
    <text evidence="1">The sequence shown here is derived from an EMBL/GenBank/DDBJ whole genome shotgun (WGS) entry which is preliminary data.</text>
</comment>
<reference evidence="1 2" key="1">
    <citation type="journal article" date="2018" name="Nat. Ecol. Evol.">
        <title>Shark genomes provide insights into elasmobranch evolution and the origin of vertebrates.</title>
        <authorList>
            <person name="Hara Y"/>
            <person name="Yamaguchi K"/>
            <person name="Onimaru K"/>
            <person name="Kadota M"/>
            <person name="Koyanagi M"/>
            <person name="Keeley SD"/>
            <person name="Tatsumi K"/>
            <person name="Tanaka K"/>
            <person name="Motone F"/>
            <person name="Kageyama Y"/>
            <person name="Nozu R"/>
            <person name="Adachi N"/>
            <person name="Nishimura O"/>
            <person name="Nakagawa R"/>
            <person name="Tanegashima C"/>
            <person name="Kiyatake I"/>
            <person name="Matsumoto R"/>
            <person name="Murakumo K"/>
            <person name="Nishida K"/>
            <person name="Terakita A"/>
            <person name="Kuratani S"/>
            <person name="Sato K"/>
            <person name="Hyodo S Kuraku.S."/>
        </authorList>
    </citation>
    <scope>NUCLEOTIDE SEQUENCE [LARGE SCALE GENOMIC DNA]</scope>
</reference>
<dbReference type="OMA" id="LCQAPLC"/>
<dbReference type="STRING" id="137246.A0A401RU92"/>
<protein>
    <recommendedName>
        <fullName evidence="3">VWFC domain-containing protein</fullName>
    </recommendedName>
</protein>
<dbReference type="EMBL" id="BEZZ01002399">
    <property type="protein sequence ID" value="GCC21703.1"/>
    <property type="molecule type" value="Genomic_DNA"/>
</dbReference>
<name>A0A401RU92_CHIPU</name>
<dbReference type="Proteomes" id="UP000287033">
    <property type="component" value="Unassembled WGS sequence"/>
</dbReference>
<dbReference type="SUPFAM" id="SSF57603">
    <property type="entry name" value="FnI-like domain"/>
    <property type="match status" value="1"/>
</dbReference>